<evidence type="ECO:0000313" key="2">
    <source>
        <dbReference type="EMBL" id="KAF4617353.1"/>
    </source>
</evidence>
<accession>A0A8H4VPC3</accession>
<comment type="caution">
    <text evidence="2">The sequence shown here is derived from an EMBL/GenBank/DDBJ whole genome shotgun (WGS) entry which is preliminary data.</text>
</comment>
<dbReference type="PROSITE" id="PS50206">
    <property type="entry name" value="RHODANESE_3"/>
    <property type="match status" value="1"/>
</dbReference>
<dbReference type="PANTHER" id="PTHR10828">
    <property type="entry name" value="M-PHASE INDUCER PHOSPHATASE DUAL SPECIFICITY PHOSPHATASE CDC25"/>
    <property type="match status" value="1"/>
</dbReference>
<evidence type="ECO:0000259" key="1">
    <source>
        <dbReference type="PROSITE" id="PS50206"/>
    </source>
</evidence>
<dbReference type="InterPro" id="IPR036873">
    <property type="entry name" value="Rhodanese-like_dom_sf"/>
</dbReference>
<dbReference type="GO" id="GO:0004725">
    <property type="term" value="F:protein tyrosine phosphatase activity"/>
    <property type="evidence" value="ECO:0007669"/>
    <property type="project" value="TreeGrafter"/>
</dbReference>
<dbReference type="GO" id="GO:0005634">
    <property type="term" value="C:nucleus"/>
    <property type="evidence" value="ECO:0007669"/>
    <property type="project" value="TreeGrafter"/>
</dbReference>
<protein>
    <recommendedName>
        <fullName evidence="1">Rhodanese domain-containing protein</fullName>
    </recommendedName>
</protein>
<dbReference type="GO" id="GO:0005737">
    <property type="term" value="C:cytoplasm"/>
    <property type="evidence" value="ECO:0007669"/>
    <property type="project" value="TreeGrafter"/>
</dbReference>
<dbReference type="SMART" id="SM00450">
    <property type="entry name" value="RHOD"/>
    <property type="match status" value="1"/>
</dbReference>
<feature type="domain" description="Rhodanese" evidence="1">
    <location>
        <begin position="51"/>
        <end position="145"/>
    </location>
</feature>
<dbReference type="AlphaFoldDB" id="A0A8H4VPC3"/>
<dbReference type="Gene3D" id="3.40.250.10">
    <property type="entry name" value="Rhodanese-like domain"/>
    <property type="match status" value="1"/>
</dbReference>
<dbReference type="SUPFAM" id="SSF52821">
    <property type="entry name" value="Rhodanese/Cell cycle control phosphatase"/>
    <property type="match status" value="1"/>
</dbReference>
<dbReference type="InterPro" id="IPR001763">
    <property type="entry name" value="Rhodanese-like_dom"/>
</dbReference>
<reference evidence="2 3" key="1">
    <citation type="submission" date="2019-12" db="EMBL/GenBank/DDBJ databases">
        <authorList>
            <person name="Floudas D."/>
            <person name="Bentzer J."/>
            <person name="Ahren D."/>
            <person name="Johansson T."/>
            <person name="Persson P."/>
            <person name="Tunlid A."/>
        </authorList>
    </citation>
    <scope>NUCLEOTIDE SEQUENCE [LARGE SCALE GENOMIC DNA]</scope>
    <source>
        <strain evidence="2 3">CBS 102.39</strain>
    </source>
</reference>
<dbReference type="Proteomes" id="UP000521872">
    <property type="component" value="Unassembled WGS sequence"/>
</dbReference>
<dbReference type="PANTHER" id="PTHR10828:SF38">
    <property type="entry name" value="ARSENICAL-RESISTANCE PROTEIN 2-RELATED"/>
    <property type="match status" value="1"/>
</dbReference>
<name>A0A8H4VPC3_9AGAR</name>
<evidence type="ECO:0000313" key="3">
    <source>
        <dbReference type="Proteomes" id="UP000521872"/>
    </source>
</evidence>
<dbReference type="Pfam" id="PF00581">
    <property type="entry name" value="Rhodanese"/>
    <property type="match status" value="1"/>
</dbReference>
<organism evidence="2 3">
    <name type="scientific">Agrocybe pediades</name>
    <dbReference type="NCBI Taxonomy" id="84607"/>
    <lineage>
        <taxon>Eukaryota</taxon>
        <taxon>Fungi</taxon>
        <taxon>Dikarya</taxon>
        <taxon>Basidiomycota</taxon>
        <taxon>Agaricomycotina</taxon>
        <taxon>Agaricomycetes</taxon>
        <taxon>Agaricomycetidae</taxon>
        <taxon>Agaricales</taxon>
        <taxon>Agaricineae</taxon>
        <taxon>Strophariaceae</taxon>
        <taxon>Agrocybe</taxon>
    </lineage>
</organism>
<gene>
    <name evidence="2" type="ORF">D9613_005825</name>
</gene>
<keyword evidence="3" id="KW-1185">Reference proteome</keyword>
<proteinExistence type="predicted"/>
<dbReference type="EMBL" id="JAACJL010000030">
    <property type="protein sequence ID" value="KAF4617353.1"/>
    <property type="molecule type" value="Genomic_DNA"/>
</dbReference>
<sequence length="167" mass="19138">MAWSPLRLPQAARRFSWQPQCRTRLYSSALTAMRYMNGDELAELMKSGKTPKKDFLVVDVRDDDYAGGNIKGAVNLPSREFLMNVDGLVRDTKQIPLIIFHCSLSQVRGPKAARIYSETRQNVLDGNDIDHEVVILRDGFSQFQVKYKDDPALIENWDKDVWASDWS</sequence>